<sequence length="270" mass="28952">MPRRLRPLALLWASLAGAAPVLAACEPPAWAWQAGAEHSRWQEHADNGRRLLTEQGTLTTAETRATLDCSGLQWQATLGLASGRRGYQGESNGGQPISTHSDIRRLHWQAAALWPLSAWGPGWQAGAALGQVRLWRDIASAGPVLGYPERFDQWHATALLAHGRLLRPGLGLQARLALGGGTPGRMALWLPTADPARLRLGSHQVMQLDLALVGGGAAEAAGWRLGLRWRHQRTAAGPAATLWRGNLPVGAAAQPAIRQTDAGLQAGWQW</sequence>
<organism evidence="2 3">
    <name type="scientific">Pseudaquabacterium pictum</name>
    <dbReference type="NCBI Taxonomy" id="2315236"/>
    <lineage>
        <taxon>Bacteria</taxon>
        <taxon>Pseudomonadati</taxon>
        <taxon>Pseudomonadota</taxon>
        <taxon>Betaproteobacteria</taxon>
        <taxon>Burkholderiales</taxon>
        <taxon>Sphaerotilaceae</taxon>
        <taxon>Pseudaquabacterium</taxon>
    </lineage>
</organism>
<dbReference type="Proteomes" id="UP000301751">
    <property type="component" value="Unassembled WGS sequence"/>
</dbReference>
<name>A0A480AMD7_9BURK</name>
<gene>
    <name evidence="2" type="ORF">AQPW35_12570</name>
</gene>
<evidence type="ECO:0008006" key="4">
    <source>
        <dbReference type="Google" id="ProtNLM"/>
    </source>
</evidence>
<proteinExistence type="predicted"/>
<evidence type="ECO:0000313" key="3">
    <source>
        <dbReference type="Proteomes" id="UP000301751"/>
    </source>
</evidence>
<feature type="signal peptide" evidence="1">
    <location>
        <begin position="1"/>
        <end position="23"/>
    </location>
</feature>
<dbReference type="EMBL" id="BJCL01000002">
    <property type="protein sequence ID" value="GCL62176.1"/>
    <property type="molecule type" value="Genomic_DNA"/>
</dbReference>
<comment type="caution">
    <text evidence="2">The sequence shown here is derived from an EMBL/GenBank/DDBJ whole genome shotgun (WGS) entry which is preliminary data.</text>
</comment>
<dbReference type="RefSeq" id="WP_137731915.1">
    <property type="nucleotide sequence ID" value="NZ_BJCL01000002.1"/>
</dbReference>
<keyword evidence="3" id="KW-1185">Reference proteome</keyword>
<protein>
    <recommendedName>
        <fullName evidence="4">Lipoprotein</fullName>
    </recommendedName>
</protein>
<evidence type="ECO:0000256" key="1">
    <source>
        <dbReference type="SAM" id="SignalP"/>
    </source>
</evidence>
<reference evidence="3" key="1">
    <citation type="submission" date="2019-03" db="EMBL/GenBank/DDBJ databases">
        <title>Aquabacterium pictum sp.nov., the first bacteriochlorophyll a-containing freshwater bacterium in the genus Aquabacterium of the class Betaproteobacteria.</title>
        <authorList>
            <person name="Hirose S."/>
            <person name="Tank M."/>
            <person name="Hara E."/>
            <person name="Tamaki H."/>
            <person name="Takaichi S."/>
            <person name="Haruta S."/>
            <person name="Hanada S."/>
        </authorList>
    </citation>
    <scope>NUCLEOTIDE SEQUENCE [LARGE SCALE GENOMIC DNA]</scope>
    <source>
        <strain evidence="3">W35</strain>
    </source>
</reference>
<evidence type="ECO:0000313" key="2">
    <source>
        <dbReference type="EMBL" id="GCL62176.1"/>
    </source>
</evidence>
<dbReference type="AlphaFoldDB" id="A0A480AMD7"/>
<dbReference type="OrthoDB" id="8908816at2"/>
<accession>A0A480AMD7</accession>
<keyword evidence="1" id="KW-0732">Signal</keyword>
<feature type="chain" id="PRO_5019787077" description="Lipoprotein" evidence="1">
    <location>
        <begin position="24"/>
        <end position="270"/>
    </location>
</feature>
<dbReference type="PROSITE" id="PS51257">
    <property type="entry name" value="PROKAR_LIPOPROTEIN"/>
    <property type="match status" value="1"/>
</dbReference>